<feature type="transmembrane region" description="Helical" evidence="2">
    <location>
        <begin position="424"/>
        <end position="443"/>
    </location>
</feature>
<dbReference type="InterPro" id="IPR006674">
    <property type="entry name" value="HD_domain"/>
</dbReference>
<dbReference type="PANTHER" id="PTHR36442:SF1">
    <property type="entry name" value="CYCLIC-DI-AMP PHOSPHODIESTERASE PGPH"/>
    <property type="match status" value="1"/>
</dbReference>
<feature type="compositionally biased region" description="Basic and acidic residues" evidence="1">
    <location>
        <begin position="797"/>
        <end position="807"/>
    </location>
</feature>
<sequence>MSSPASFPLPAPDDSRGEVARAELSADALDALAVDTPLLPPREPLGARMASYFGRHLLLLFCLSFGCLWAILSVPSPFNRPDFVPGDLAPRDYVAPQNAFLPDRAETLRRRAAAAALVTPAYDPAPSAQAQALFALREVVARSRRAAIGLGSVSPLSTKNLVVLPAEKRFEMRAGWRPDRALLPTLRALQSARWKTLEGVAESAVREAYLQGRIRSDVGEDLNTLRPLLRRQIAKSHLAIPILSIAEREIILGLAATSAKFPNVVVNHKATGQAREAAADATLPVFLRIEANMPLVREGERVTPEQFAQLGELGLIAPRFRPLEALANGALCLLLVAGAAAYLARGRRDLVIRPSALWLVAVVPILFLFVFRMFLGVPHADFMMVPLAATAAMLLTVLIDARVGLPAGFVVAALCALMARSEAGLFLAATLSAWIGALSVTQLASRFALLRSVALLTITNAILAFSLGVLRESNLEELLSSAAWSALAGAGSVVAMAGLAIFLERPFGITSQLRLLELLAPDETVIRRMQLEAPGTYTHSMTVAILAESAAKAVGADPLLCRVAGLYHDIGKLRRPHCFIENQSGDNIHDRLSPGLSALLIKAHVKDGLELGRAIRLPAPVLEVVASHHGTSLIAYFYHRALKNSEDSTKNEAGKENAPVDESVFRYPGPKPSSREAAVVMLADAVEASARSLPQITPEILENHVQSLIAAKLSEGELDECDLSLKDLSRVRDSLASVLRGVLHGRIAYPDTAALSGQLSNSSRDWVRETLGEETTKNGRNATRMAQNISNRVADPAQKRQNKEERRKTPRTAPQTSEESASATKNDAPTALAPLADDVPAQTIESTRAARRRFKPSFHAPRNGTSTLKTPKSASNGASDTSSTRTQPELEPGRASSSARPEAGTPDQESGQNGAGSNSANGAAANLGAQEALSND</sequence>
<dbReference type="PROSITE" id="PS51831">
    <property type="entry name" value="HD"/>
    <property type="match status" value="1"/>
</dbReference>
<keyword evidence="5" id="KW-1185">Reference proteome</keyword>
<dbReference type="CDD" id="cd00077">
    <property type="entry name" value="HDc"/>
    <property type="match status" value="1"/>
</dbReference>
<feature type="compositionally biased region" description="Polar residues" evidence="1">
    <location>
        <begin position="863"/>
        <end position="887"/>
    </location>
</feature>
<dbReference type="Pfam" id="PF07698">
    <property type="entry name" value="7TM-7TMR_HD"/>
    <property type="match status" value="1"/>
</dbReference>
<dbReference type="SMART" id="SM00471">
    <property type="entry name" value="HDc"/>
    <property type="match status" value="1"/>
</dbReference>
<dbReference type="RefSeq" id="WP_105483537.1">
    <property type="nucleotide sequence ID" value="NZ_NIGF01000007.1"/>
</dbReference>
<dbReference type="Proteomes" id="UP000237684">
    <property type="component" value="Unassembled WGS sequence"/>
</dbReference>
<feature type="transmembrane region" description="Helical" evidence="2">
    <location>
        <begin position="356"/>
        <end position="375"/>
    </location>
</feature>
<dbReference type="OrthoDB" id="9806952at2"/>
<feature type="domain" description="HD" evidence="3">
    <location>
        <begin position="536"/>
        <end position="689"/>
    </location>
</feature>
<feature type="compositionally biased region" description="Low complexity" evidence="1">
    <location>
        <begin position="827"/>
        <end position="841"/>
    </location>
</feature>
<keyword evidence="2" id="KW-0472">Membrane</keyword>
<dbReference type="FunCoup" id="A0A2S8STE4">
    <property type="interactions" value="17"/>
</dbReference>
<proteinExistence type="predicted"/>
<dbReference type="PANTHER" id="PTHR36442">
    <property type="entry name" value="CYCLIC-DI-AMP PHOSPHODIESTERASE PGPH"/>
    <property type="match status" value="1"/>
</dbReference>
<evidence type="ECO:0000313" key="5">
    <source>
        <dbReference type="Proteomes" id="UP000237684"/>
    </source>
</evidence>
<dbReference type="Pfam" id="PF01966">
    <property type="entry name" value="HD"/>
    <property type="match status" value="1"/>
</dbReference>
<dbReference type="SUPFAM" id="SSF109604">
    <property type="entry name" value="HD-domain/PDEase-like"/>
    <property type="match status" value="1"/>
</dbReference>
<evidence type="ECO:0000313" key="4">
    <source>
        <dbReference type="EMBL" id="PQV64067.1"/>
    </source>
</evidence>
<dbReference type="Gene3D" id="1.10.3210.10">
    <property type="entry name" value="Hypothetical protein af1432"/>
    <property type="match status" value="1"/>
</dbReference>
<evidence type="ECO:0000256" key="1">
    <source>
        <dbReference type="SAM" id="MobiDB-lite"/>
    </source>
</evidence>
<organism evidence="4 5">
    <name type="scientific">Abditibacterium utsteinense</name>
    <dbReference type="NCBI Taxonomy" id="1960156"/>
    <lineage>
        <taxon>Bacteria</taxon>
        <taxon>Pseudomonadati</taxon>
        <taxon>Abditibacteriota</taxon>
        <taxon>Abditibacteriia</taxon>
        <taxon>Abditibacteriales</taxon>
        <taxon>Abditibacteriaceae</taxon>
        <taxon>Abditibacterium</taxon>
    </lineage>
</organism>
<dbReference type="Pfam" id="PF07697">
    <property type="entry name" value="7TMR-HDED"/>
    <property type="match status" value="1"/>
</dbReference>
<dbReference type="InterPro" id="IPR011621">
    <property type="entry name" value="Metal-dep_PHydrolase_7TM_intra"/>
</dbReference>
<feature type="transmembrane region" description="Helical" evidence="2">
    <location>
        <begin position="449"/>
        <end position="470"/>
    </location>
</feature>
<evidence type="ECO:0000259" key="3">
    <source>
        <dbReference type="PROSITE" id="PS51831"/>
    </source>
</evidence>
<accession>A0A2S8STE4</accession>
<dbReference type="InterPro" id="IPR006675">
    <property type="entry name" value="HDIG_dom"/>
</dbReference>
<name>A0A2S8STE4_9BACT</name>
<feature type="region of interest" description="Disordered" evidence="1">
    <location>
        <begin position="771"/>
        <end position="936"/>
    </location>
</feature>
<protein>
    <recommendedName>
        <fullName evidence="3">HD domain-containing protein</fullName>
    </recommendedName>
</protein>
<keyword evidence="2" id="KW-1133">Transmembrane helix</keyword>
<reference evidence="4 5" key="1">
    <citation type="journal article" date="2018" name="Syst. Appl. Microbiol.">
        <title>Abditibacterium utsteinense sp. nov., the first cultivated member of candidate phylum FBP, isolated from ice-free Antarctic soil samples.</title>
        <authorList>
            <person name="Tahon G."/>
            <person name="Tytgat B."/>
            <person name="Lebbe L."/>
            <person name="Carlier A."/>
            <person name="Willems A."/>
        </authorList>
    </citation>
    <scope>NUCLEOTIDE SEQUENCE [LARGE SCALE GENOMIC DNA]</scope>
    <source>
        <strain evidence="4 5">LMG 29911</strain>
    </source>
</reference>
<dbReference type="InterPro" id="IPR011624">
    <property type="entry name" value="Metal-dep_PHydrolase_7TM_extra"/>
</dbReference>
<dbReference type="InterPro" id="IPR052722">
    <property type="entry name" value="PgpH_phosphodiesterase"/>
</dbReference>
<feature type="compositionally biased region" description="Polar residues" evidence="1">
    <location>
        <begin position="778"/>
        <end position="791"/>
    </location>
</feature>
<dbReference type="NCBIfam" id="TIGR00277">
    <property type="entry name" value="HDIG"/>
    <property type="match status" value="1"/>
</dbReference>
<evidence type="ECO:0000256" key="2">
    <source>
        <dbReference type="SAM" id="Phobius"/>
    </source>
</evidence>
<dbReference type="AlphaFoldDB" id="A0A2S8STE4"/>
<comment type="caution">
    <text evidence="4">The sequence shown here is derived from an EMBL/GenBank/DDBJ whole genome shotgun (WGS) entry which is preliminary data.</text>
</comment>
<keyword evidence="2" id="KW-0812">Transmembrane</keyword>
<dbReference type="InParanoid" id="A0A2S8STE4"/>
<feature type="compositionally biased region" description="Polar residues" evidence="1">
    <location>
        <begin position="812"/>
        <end position="825"/>
    </location>
</feature>
<feature type="transmembrane region" description="Helical" evidence="2">
    <location>
        <begin position="482"/>
        <end position="503"/>
    </location>
</feature>
<feature type="transmembrane region" description="Helical" evidence="2">
    <location>
        <begin position="325"/>
        <end position="344"/>
    </location>
</feature>
<dbReference type="EMBL" id="NIGF01000007">
    <property type="protein sequence ID" value="PQV64067.1"/>
    <property type="molecule type" value="Genomic_DNA"/>
</dbReference>
<feature type="transmembrane region" description="Helical" evidence="2">
    <location>
        <begin position="387"/>
        <end position="417"/>
    </location>
</feature>
<feature type="compositionally biased region" description="Low complexity" evidence="1">
    <location>
        <begin position="909"/>
        <end position="936"/>
    </location>
</feature>
<dbReference type="InterPro" id="IPR003607">
    <property type="entry name" value="HD/PDEase_dom"/>
</dbReference>
<gene>
    <name evidence="4" type="ORF">B1R32_10792</name>
</gene>